<organism evidence="2 3">
    <name type="scientific">Lupinus luteus</name>
    <name type="common">European yellow lupine</name>
    <dbReference type="NCBI Taxonomy" id="3873"/>
    <lineage>
        <taxon>Eukaryota</taxon>
        <taxon>Viridiplantae</taxon>
        <taxon>Streptophyta</taxon>
        <taxon>Embryophyta</taxon>
        <taxon>Tracheophyta</taxon>
        <taxon>Spermatophyta</taxon>
        <taxon>Magnoliopsida</taxon>
        <taxon>eudicotyledons</taxon>
        <taxon>Gunneridae</taxon>
        <taxon>Pentapetalae</taxon>
        <taxon>rosids</taxon>
        <taxon>fabids</taxon>
        <taxon>Fabales</taxon>
        <taxon>Fabaceae</taxon>
        <taxon>Papilionoideae</taxon>
        <taxon>50 kb inversion clade</taxon>
        <taxon>genistoids sensu lato</taxon>
        <taxon>core genistoids</taxon>
        <taxon>Genisteae</taxon>
        <taxon>Lupinus</taxon>
    </lineage>
</organism>
<evidence type="ECO:0000313" key="2">
    <source>
        <dbReference type="EMBL" id="CAL0310102.1"/>
    </source>
</evidence>
<comment type="caution">
    <text evidence="2">The sequence shown here is derived from an EMBL/GenBank/DDBJ whole genome shotgun (WGS) entry which is preliminary data.</text>
</comment>
<dbReference type="PANTHER" id="PTHR38223">
    <property type="match status" value="1"/>
</dbReference>
<gene>
    <name evidence="2" type="ORF">LLUT_LOCUS11162</name>
</gene>
<name>A0AAV1WLZ5_LUPLU</name>
<dbReference type="Proteomes" id="UP001497480">
    <property type="component" value="Unassembled WGS sequence"/>
</dbReference>
<dbReference type="AlphaFoldDB" id="A0AAV1WLZ5"/>
<sequence>MAGLQQYNFFPTDLFYPRPKPQPSSNPTVVVPLKNPNTIEDKNQQQQQQPLPRSMVKVTPSSSPLVYIHKRQQSLTRVHNKISKFPLSLVVFMDHEEDSKPF</sequence>
<evidence type="ECO:0000256" key="1">
    <source>
        <dbReference type="SAM" id="MobiDB-lite"/>
    </source>
</evidence>
<accession>A0AAV1WLZ5</accession>
<dbReference type="PANTHER" id="PTHR38223:SF1">
    <property type="match status" value="1"/>
</dbReference>
<dbReference type="EMBL" id="CAXHTB010000007">
    <property type="protein sequence ID" value="CAL0310102.1"/>
    <property type="molecule type" value="Genomic_DNA"/>
</dbReference>
<keyword evidence="3" id="KW-1185">Reference proteome</keyword>
<reference evidence="2 3" key="1">
    <citation type="submission" date="2024-03" db="EMBL/GenBank/DDBJ databases">
        <authorList>
            <person name="Martinez-Hernandez J."/>
        </authorList>
    </citation>
    <scope>NUCLEOTIDE SEQUENCE [LARGE SCALE GENOMIC DNA]</scope>
</reference>
<evidence type="ECO:0000313" key="3">
    <source>
        <dbReference type="Proteomes" id="UP001497480"/>
    </source>
</evidence>
<protein>
    <submittedName>
        <fullName evidence="2">Uncharacterized protein</fullName>
    </submittedName>
</protein>
<feature type="region of interest" description="Disordered" evidence="1">
    <location>
        <begin position="32"/>
        <end position="56"/>
    </location>
</feature>
<proteinExistence type="predicted"/>